<dbReference type="NCBIfam" id="TIGR02167">
    <property type="entry name" value="Liste_lipo_26"/>
    <property type="match status" value="5"/>
</dbReference>
<accession>A0A9D0ZQH3</accession>
<organism evidence="1 2">
    <name type="scientific">Candidatus Coprosoma intestinipullorum</name>
    <dbReference type="NCBI Taxonomy" id="2840752"/>
    <lineage>
        <taxon>Bacteria</taxon>
        <taxon>Bacillati</taxon>
        <taxon>Bacillota</taxon>
        <taxon>Bacillota incertae sedis</taxon>
        <taxon>Candidatus Coprosoma</taxon>
    </lineage>
</organism>
<gene>
    <name evidence="1" type="ORF">IAB27_01675</name>
</gene>
<sequence length="367" mass="42255">MRKIRRKREKRKKKIIIISVFLFLIIMTSGYAAFSTNITLHAKGNIKEPSRVIKAWLENETGDFHTDFYRHRIVTVTFLDNNKIPSNAVESWNVSENQKHGSVKAWVVQNSEDNTKYDLYIGAKNGVIANPKSSRLFSDFRELKSINFNNNFDTSNVTDMSYMFAWCTNIETIDISSFSTSNVTSMKNMFNMYDNNNNTVINNKLTNIIFGDNFDTSNVTDIFQMFAGCENLMQIDVENWNTSNVRNMNSTFAYCKMLTTLDLSKWNTSKVTTMDWLFDECNNLIELDISNFNTENVTSIYQMFKGCHNLEELNLCSFNTQNISNSVSMFYDTPKLKAVYVGSGWTLENTGEMFNYSNISQVTTGMC</sequence>
<dbReference type="EMBL" id="DVFV01000033">
    <property type="protein sequence ID" value="HIQ90328.1"/>
    <property type="molecule type" value="Genomic_DNA"/>
</dbReference>
<dbReference type="InterPro" id="IPR011889">
    <property type="entry name" value="Liste_lipo_26"/>
</dbReference>
<dbReference type="Gene3D" id="3.80.10.10">
    <property type="entry name" value="Ribonuclease Inhibitor"/>
    <property type="match status" value="1"/>
</dbReference>
<evidence type="ECO:0000313" key="1">
    <source>
        <dbReference type="EMBL" id="HIQ90328.1"/>
    </source>
</evidence>
<dbReference type="Pfam" id="PF03382">
    <property type="entry name" value="DUF285"/>
    <property type="match status" value="2"/>
</dbReference>
<dbReference type="SUPFAM" id="SSF52058">
    <property type="entry name" value="L domain-like"/>
    <property type="match status" value="1"/>
</dbReference>
<comment type="caution">
    <text evidence="1">The sequence shown here is derived from an EMBL/GenBank/DDBJ whole genome shotgun (WGS) entry which is preliminary data.</text>
</comment>
<name>A0A9D0ZQH3_9FIRM</name>
<dbReference type="InterPro" id="IPR005046">
    <property type="entry name" value="DUF285"/>
</dbReference>
<dbReference type="InterPro" id="IPR032675">
    <property type="entry name" value="LRR_dom_sf"/>
</dbReference>
<dbReference type="AlphaFoldDB" id="A0A9D0ZQH3"/>
<reference evidence="1" key="1">
    <citation type="submission" date="2020-10" db="EMBL/GenBank/DDBJ databases">
        <authorList>
            <person name="Gilroy R."/>
        </authorList>
    </citation>
    <scope>NUCLEOTIDE SEQUENCE</scope>
    <source>
        <strain evidence="1">CHK147-3167</strain>
    </source>
</reference>
<reference evidence="1" key="2">
    <citation type="journal article" date="2021" name="PeerJ">
        <title>Extensive microbial diversity within the chicken gut microbiome revealed by metagenomics and culture.</title>
        <authorList>
            <person name="Gilroy R."/>
            <person name="Ravi A."/>
            <person name="Getino M."/>
            <person name="Pursley I."/>
            <person name="Horton D.L."/>
            <person name="Alikhan N.F."/>
            <person name="Baker D."/>
            <person name="Gharbi K."/>
            <person name="Hall N."/>
            <person name="Watson M."/>
            <person name="Adriaenssens E.M."/>
            <person name="Foster-Nyarko E."/>
            <person name="Jarju S."/>
            <person name="Secka A."/>
            <person name="Antonio M."/>
            <person name="Oren A."/>
            <person name="Chaudhuri R.R."/>
            <person name="La Ragione R."/>
            <person name="Hildebrand F."/>
            <person name="Pallen M.J."/>
        </authorList>
    </citation>
    <scope>NUCLEOTIDE SEQUENCE</scope>
    <source>
        <strain evidence="1">CHK147-3167</strain>
    </source>
</reference>
<protein>
    <submittedName>
        <fullName evidence="1">BspA family leucine-rich repeat surface protein</fullName>
    </submittedName>
</protein>
<evidence type="ECO:0000313" key="2">
    <source>
        <dbReference type="Proteomes" id="UP000886786"/>
    </source>
</evidence>
<dbReference type="Proteomes" id="UP000886786">
    <property type="component" value="Unassembled WGS sequence"/>
</dbReference>
<proteinExistence type="predicted"/>